<evidence type="ECO:0000313" key="3">
    <source>
        <dbReference type="Proteomes" id="UP000505306"/>
    </source>
</evidence>
<proteinExistence type="predicted"/>
<feature type="signal peptide" evidence="1">
    <location>
        <begin position="1"/>
        <end position="24"/>
    </location>
</feature>
<evidence type="ECO:0000256" key="1">
    <source>
        <dbReference type="SAM" id="SignalP"/>
    </source>
</evidence>
<dbReference type="EMBL" id="CP049057">
    <property type="protein sequence ID" value="QIE58427.1"/>
    <property type="molecule type" value="Genomic_DNA"/>
</dbReference>
<protein>
    <submittedName>
        <fullName evidence="2">Uncharacterized protein</fullName>
    </submittedName>
</protein>
<gene>
    <name evidence="2" type="ORF">G5B37_02260</name>
</gene>
<evidence type="ECO:0000313" key="2">
    <source>
        <dbReference type="EMBL" id="QIE58427.1"/>
    </source>
</evidence>
<sequence>MVFKIYSKELWVAVFLIVSTGAAAQDVAGVYYDRGNSPEGGVSYYVLPDGTFAATYFGGIMTGTWKQEKDVILFKNKIEPKYVLYGRNNLQLKDTIQIRFSIKENDGVAVGFTKADVIPIKQVFNTNANCFGYPYILKILTPVQDLFAANIPYKNVASEIELPVYQFSNLGEYNDFLLFNLRDEYTTPINFSASVENELLYFEGASKGLEKGSLDAMNNEDVLFLDRYINNKLLPDNLTPESEFFPYEAVPTTLGQKPFTKLVAFMLDSSAVLVQSGSLFTATCDDE</sequence>
<keyword evidence="3" id="KW-1185">Reference proteome</keyword>
<accession>A0A6G6GIS9</accession>
<feature type="chain" id="PRO_5026286538" evidence="1">
    <location>
        <begin position="25"/>
        <end position="287"/>
    </location>
</feature>
<dbReference type="RefSeq" id="WP_164678433.1">
    <property type="nucleotide sequence ID" value="NZ_CP049057.1"/>
</dbReference>
<dbReference type="AlphaFoldDB" id="A0A6G6GIS9"/>
<dbReference type="KEGG" id="mgel:G5B37_02260"/>
<reference evidence="2 3" key="1">
    <citation type="submission" date="2020-02" db="EMBL/GenBank/DDBJ databases">
        <title>Complete genome sequence of Flavobacteriaceae bacterium.</title>
        <authorList>
            <person name="Kim S.-J."/>
            <person name="Kim Y.-S."/>
            <person name="Kim K.-H."/>
        </authorList>
    </citation>
    <scope>NUCLEOTIDE SEQUENCE [LARGE SCALE GENOMIC DNA]</scope>
    <source>
        <strain evidence="2 3">RR4-40</strain>
    </source>
</reference>
<name>A0A6G6GIS9_9FLAO</name>
<dbReference type="Proteomes" id="UP000505306">
    <property type="component" value="Chromosome"/>
</dbReference>
<organism evidence="2 3">
    <name type="scientific">Rasiella rasia</name>
    <dbReference type="NCBI Taxonomy" id="2744027"/>
    <lineage>
        <taxon>Bacteria</taxon>
        <taxon>Pseudomonadati</taxon>
        <taxon>Bacteroidota</taxon>
        <taxon>Flavobacteriia</taxon>
        <taxon>Flavobacteriales</taxon>
        <taxon>Flavobacteriaceae</taxon>
        <taxon>Rasiella</taxon>
    </lineage>
</organism>
<keyword evidence="1" id="KW-0732">Signal</keyword>